<name>A0A0K2UNI5_LEPSM</name>
<dbReference type="PANTHER" id="PTHR13014">
    <property type="entry name" value="MITOCHONDRIAL 28S RIBOSOMAL PROTEIN S30/P52 PRO-APOTOTIC PROTEIN"/>
    <property type="match status" value="1"/>
</dbReference>
<dbReference type="PANTHER" id="PTHR13014:SF3">
    <property type="entry name" value="LARGE RIBOSOMAL SUBUNIT PROTEIN ML65"/>
    <property type="match status" value="1"/>
</dbReference>
<dbReference type="InterPro" id="IPR010793">
    <property type="entry name" value="Ribosomal_mL37/mL65"/>
</dbReference>
<dbReference type="AlphaFoldDB" id="A0A0K2UNI5"/>
<organism evidence="5">
    <name type="scientific">Lepeophtheirus salmonis</name>
    <name type="common">Salmon louse</name>
    <name type="synonym">Caligus salmonis</name>
    <dbReference type="NCBI Taxonomy" id="72036"/>
    <lineage>
        <taxon>Eukaryota</taxon>
        <taxon>Metazoa</taxon>
        <taxon>Ecdysozoa</taxon>
        <taxon>Arthropoda</taxon>
        <taxon>Crustacea</taxon>
        <taxon>Multicrustacea</taxon>
        <taxon>Hexanauplia</taxon>
        <taxon>Copepoda</taxon>
        <taxon>Siphonostomatoida</taxon>
        <taxon>Caligidae</taxon>
        <taxon>Lepeophtheirus</taxon>
    </lineage>
</organism>
<dbReference type="KEGG" id="lsm:121123256"/>
<keyword evidence="3" id="KW-0496">Mitochondrion</keyword>
<evidence type="ECO:0000256" key="1">
    <source>
        <dbReference type="ARBA" id="ARBA00004173"/>
    </source>
</evidence>
<evidence type="ECO:0000313" key="5">
    <source>
        <dbReference type="EMBL" id="CDW39422.1"/>
    </source>
</evidence>
<dbReference type="RefSeq" id="XP_040574320.1">
    <property type="nucleotide sequence ID" value="XM_040718386.2"/>
</dbReference>
<accession>A0A0K2UNI5</accession>
<dbReference type="GO" id="GO:0005762">
    <property type="term" value="C:mitochondrial large ribosomal subunit"/>
    <property type="evidence" value="ECO:0007669"/>
    <property type="project" value="TreeGrafter"/>
</dbReference>
<dbReference type="EMBL" id="HACA01022061">
    <property type="protein sequence ID" value="CDW39422.1"/>
    <property type="molecule type" value="Transcribed_RNA"/>
</dbReference>
<evidence type="ECO:0000256" key="4">
    <source>
        <dbReference type="ARBA" id="ARBA00023274"/>
    </source>
</evidence>
<dbReference type="InterPro" id="IPR039982">
    <property type="entry name" value="Ribosomal_mL65"/>
</dbReference>
<proteinExistence type="predicted"/>
<evidence type="ECO:0000256" key="3">
    <source>
        <dbReference type="ARBA" id="ARBA00023128"/>
    </source>
</evidence>
<protein>
    <submittedName>
        <fullName evidence="5">28S ribosomal protein S30, mitochondriallike [Bombus terrestris]</fullName>
    </submittedName>
</protein>
<dbReference type="OrthoDB" id="6041973at2759"/>
<dbReference type="Pfam" id="PF07147">
    <property type="entry name" value="PDCD9"/>
    <property type="match status" value="1"/>
</dbReference>
<dbReference type="GO" id="GO:0003735">
    <property type="term" value="F:structural constituent of ribosome"/>
    <property type="evidence" value="ECO:0007669"/>
    <property type="project" value="InterPro"/>
</dbReference>
<dbReference type="GeneID" id="121123256"/>
<dbReference type="GO" id="GO:0006412">
    <property type="term" value="P:translation"/>
    <property type="evidence" value="ECO:0007669"/>
    <property type="project" value="InterPro"/>
</dbReference>
<sequence length="581" mass="68448">MLRVRNYIASRCFHGVAPPPEESVYSKKPEYPPLPKYPDSMYKTEKDKVICKMRSLDTVEEKAYYLNLPKYYGWFSVNIQEDFVRYGSLKFAKCATASDVVDGENLPVSHSEDSKRITTESLDILKTYINSYRNSTVPPYSVRGDDVEERKDFIKYNQGELSKLNFLSGLDRILSIITNNTSATDLNARLEAFWFKGGFDPDALMVRKRRGDVKSRIKRNILKGTIEDHHDIIYESYDRPMAYIGCPLITKRNPYFLPSFLDMEQCRREFQSYKEAEEFFHDPKSLGYPYKHVHGRNIPCVWTGSKNPCLNISYLSSLNRFKKSTSESSFSEDIAEHMTPNEEALIKSIFHSFAATLSSSTYFGFTPFNNPTYPISTRTAVFDGQSMALSVYQLNRTELHQTQDDEEGRDLRNKLWFSPYRELYTLDSEGSLSHINEDLLQDLISIYLEKGDVSKEHTPYLHPQYKYIHQIKSAYDREYFWKRYLTMNNPSMDNLKRPTIEPWEKIHLIDNPSSMSMLGLRDRQWFRMAKYDFRGREHWDPEFRKLDYYEPPYLPVKFRKTRNPFKRNQYRTRKVTIPVPK</sequence>
<reference evidence="5" key="1">
    <citation type="submission" date="2014-05" db="EMBL/GenBank/DDBJ databases">
        <authorList>
            <person name="Chronopoulou M."/>
        </authorList>
    </citation>
    <scope>NUCLEOTIDE SEQUENCE</scope>
    <source>
        <tissue evidence="5">Whole organism</tissue>
    </source>
</reference>
<dbReference type="CTD" id="10884"/>
<keyword evidence="4" id="KW-0687">Ribonucleoprotein</keyword>
<evidence type="ECO:0000256" key="2">
    <source>
        <dbReference type="ARBA" id="ARBA00022980"/>
    </source>
</evidence>
<comment type="subcellular location">
    <subcellularLocation>
        <location evidence="1">Mitochondrion</location>
    </subcellularLocation>
</comment>
<keyword evidence="2 5" id="KW-0689">Ribosomal protein</keyword>